<reference evidence="1" key="1">
    <citation type="submission" date="2024-02" db="EMBL/GenBank/DDBJ databases">
        <title>Metagenome Assembled Genome of Zalaria obscura JY119.</title>
        <authorList>
            <person name="Vighnesh L."/>
            <person name="Jagadeeshwari U."/>
            <person name="Venkata Ramana C."/>
            <person name="Sasikala C."/>
        </authorList>
    </citation>
    <scope>NUCLEOTIDE SEQUENCE</scope>
    <source>
        <strain evidence="1">JY119</strain>
    </source>
</reference>
<evidence type="ECO:0000313" key="1">
    <source>
        <dbReference type="EMBL" id="KAK8205676.1"/>
    </source>
</evidence>
<dbReference type="Proteomes" id="UP001320706">
    <property type="component" value="Unassembled WGS sequence"/>
</dbReference>
<comment type="caution">
    <text evidence="1">The sequence shown here is derived from an EMBL/GenBank/DDBJ whole genome shotgun (WGS) entry which is preliminary data.</text>
</comment>
<name>A0ACC3SAR3_9PEZI</name>
<evidence type="ECO:0000313" key="2">
    <source>
        <dbReference type="Proteomes" id="UP001320706"/>
    </source>
</evidence>
<accession>A0ACC3SAR3</accession>
<sequence>MAATVAGIQEADGVVYCMPPVIASGITIFGNGPEDLVGELYECLECEITFQELGDLFRHLETTGKCRWLLTHSQRMGGLIDSLREHLYVDPEEGAVDKSGKTVAPKAVARRRPGAGRQAPSATPSQSAQATPTATPAPSQQPGEEPGTSQVTQLPDQTAPAPPQPSPSNDPSTSQSQPQHDTHTSEVPAGQDISQNRSHEPAPDTNTNILPTPPATQEAHPPAASPPITEVPAVQPPPGADLGDQEKTNTANVTSSTSQDHRPDSPAPTTTATLVDVPAPPTPEPSQQQGVRAEAPSDGGALPRTSPIAETSRTAPPEEVVQTTQPEQDASEPQPIYETRSVPSPSKVAGVKRKRVQPAGVPQEAQDGVDSEHTSGDSQASIQLPNPSQETDEEPRTATAATANVPETTSAALPQPEEAQHTADPAETMLNQQEQVQTAQPSTRRDTAPKPSAKRRKKTTAPPVEAATPSAASTEAQQVTAEGTADATTDATSDATTDVTAQPAAAEEPASASTQPKPKAPRKPRAKKATGTTTDGVEAAGDAAPEAAPKKRKRKVLSAARVTEDEDGEGQTNSQADGADNAAQADGEAPTPAKKPRQRKPAKPRAKPKPKTKTSTPEGAEAATGEAGGDADAPEEEIPDPELHEIDATATMMFDLTRDRGLGKSSEREAKMATIDWGEVARKRREAAEALVAGASTEGRENGDGGDEGEAQEGADASTPAIPAAASGPRLRIVNGEMVVDESTLRVDRAARAAHDAAGMEGMEDNDLTQHVNRYSWINDKKREPTERVPFFKMKSDPWSEEETDRFFEALRMFGTDFFILSKMFVPKTRRQIKLKFIREERLDPDRVNRALAGESVPMDLNTFAEATGRQLDDFKDPAIVEQELAQEGLEQKEEIEKKRKEMQEQQKQRDIQMQARERDQAERQAEKDAQKAQRAAARARKRGGAWGNGTF</sequence>
<gene>
    <name evidence="1" type="ORF">M8818_004854</name>
</gene>
<protein>
    <submittedName>
        <fullName evidence="1">Uncharacterized protein</fullName>
    </submittedName>
</protein>
<organism evidence="1 2">
    <name type="scientific">Zalaria obscura</name>
    <dbReference type="NCBI Taxonomy" id="2024903"/>
    <lineage>
        <taxon>Eukaryota</taxon>
        <taxon>Fungi</taxon>
        <taxon>Dikarya</taxon>
        <taxon>Ascomycota</taxon>
        <taxon>Pezizomycotina</taxon>
        <taxon>Dothideomycetes</taxon>
        <taxon>Dothideomycetidae</taxon>
        <taxon>Dothideales</taxon>
        <taxon>Zalariaceae</taxon>
        <taxon>Zalaria</taxon>
    </lineage>
</organism>
<dbReference type="EMBL" id="JAMKPW020000023">
    <property type="protein sequence ID" value="KAK8205676.1"/>
    <property type="molecule type" value="Genomic_DNA"/>
</dbReference>
<keyword evidence="2" id="KW-1185">Reference proteome</keyword>
<proteinExistence type="predicted"/>